<protein>
    <submittedName>
        <fullName evidence="2">Uncharacterized protein</fullName>
    </submittedName>
</protein>
<organism evidence="1 2">
    <name type="scientific">Globodera rostochiensis</name>
    <name type="common">Golden nematode worm</name>
    <name type="synonym">Heterodera rostochiensis</name>
    <dbReference type="NCBI Taxonomy" id="31243"/>
    <lineage>
        <taxon>Eukaryota</taxon>
        <taxon>Metazoa</taxon>
        <taxon>Ecdysozoa</taxon>
        <taxon>Nematoda</taxon>
        <taxon>Chromadorea</taxon>
        <taxon>Rhabditida</taxon>
        <taxon>Tylenchina</taxon>
        <taxon>Tylenchomorpha</taxon>
        <taxon>Tylenchoidea</taxon>
        <taxon>Heteroderidae</taxon>
        <taxon>Heteroderinae</taxon>
        <taxon>Globodera</taxon>
    </lineage>
</organism>
<evidence type="ECO:0000313" key="1">
    <source>
        <dbReference type="Proteomes" id="UP000887572"/>
    </source>
</evidence>
<name>A0A914H7T3_GLORO</name>
<accession>A0A914H7T3</accession>
<dbReference type="WBParaSite" id="Gr19_v10_g14814.t1">
    <property type="protein sequence ID" value="Gr19_v10_g14814.t1"/>
    <property type="gene ID" value="Gr19_v10_g14814"/>
</dbReference>
<dbReference type="Proteomes" id="UP000887572">
    <property type="component" value="Unplaced"/>
</dbReference>
<evidence type="ECO:0000313" key="2">
    <source>
        <dbReference type="WBParaSite" id="Gr19_v10_g14814.t1"/>
    </source>
</evidence>
<sequence length="149" mass="17037">MIPSLQFPLIGQDKLAYHVESRDGKIFLRNYVHEKKPRMQTPIGLCPPKTMPMPPALPERAMPCHAGHAVKQAKNEWQVLGRKTPSKERGKCREKTSVVLPQPKPQLQTIWQTLTVRRQPIKKPIPAAVPTTTEKVVALRQLSTYAWYR</sequence>
<proteinExistence type="predicted"/>
<keyword evidence="1" id="KW-1185">Reference proteome</keyword>
<dbReference type="AlphaFoldDB" id="A0A914H7T3"/>
<reference evidence="2" key="1">
    <citation type="submission" date="2022-11" db="UniProtKB">
        <authorList>
            <consortium name="WormBaseParasite"/>
        </authorList>
    </citation>
    <scope>IDENTIFICATION</scope>
</reference>